<organism evidence="7 8">
    <name type="scientific">Callorhinchus milii</name>
    <name type="common">Ghost shark</name>
    <dbReference type="NCBI Taxonomy" id="7868"/>
    <lineage>
        <taxon>Eukaryota</taxon>
        <taxon>Metazoa</taxon>
        <taxon>Chordata</taxon>
        <taxon>Craniata</taxon>
        <taxon>Vertebrata</taxon>
        <taxon>Chondrichthyes</taxon>
        <taxon>Holocephali</taxon>
        <taxon>Chimaeriformes</taxon>
        <taxon>Callorhinchidae</taxon>
        <taxon>Callorhinchus</taxon>
    </lineage>
</organism>
<name>A0A4W3JHV1_CALMI</name>
<keyword evidence="1 4" id="KW-0768">Sushi</keyword>
<feature type="domain" description="Sushi" evidence="6">
    <location>
        <begin position="54"/>
        <end position="113"/>
    </location>
</feature>
<protein>
    <submittedName>
        <fullName evidence="7">Uncharacterized protein</fullName>
    </submittedName>
</protein>
<dbReference type="PANTHER" id="PTHR45656:SF3">
    <property type="entry name" value="CUB AND SUSHI DOMAIN-CONTAINING PROTEIN 1"/>
    <property type="match status" value="1"/>
</dbReference>
<reference evidence="8" key="2">
    <citation type="journal article" date="2007" name="PLoS Biol.">
        <title>Survey sequencing and comparative analysis of the elephant shark (Callorhinchus milii) genome.</title>
        <authorList>
            <person name="Venkatesh B."/>
            <person name="Kirkness E.F."/>
            <person name="Loh Y.H."/>
            <person name="Halpern A.L."/>
            <person name="Lee A.P."/>
            <person name="Johnson J."/>
            <person name="Dandona N."/>
            <person name="Viswanathan L.D."/>
            <person name="Tay A."/>
            <person name="Venter J.C."/>
            <person name="Strausberg R.L."/>
            <person name="Brenner S."/>
        </authorList>
    </citation>
    <scope>NUCLEOTIDE SEQUENCE [LARGE SCALE GENOMIC DNA]</scope>
</reference>
<dbReference type="OMA" id="ICLRARM"/>
<comment type="caution">
    <text evidence="4">Lacks conserved residue(s) required for the propagation of feature annotation.</text>
</comment>
<evidence type="ECO:0000256" key="4">
    <source>
        <dbReference type="PROSITE-ProRule" id="PRU00302"/>
    </source>
</evidence>
<dbReference type="Gene3D" id="2.10.70.10">
    <property type="entry name" value="Complement Module, domain 1"/>
    <property type="match status" value="2"/>
</dbReference>
<dbReference type="CDD" id="cd00041">
    <property type="entry name" value="CUB"/>
    <property type="match status" value="2"/>
</dbReference>
<dbReference type="SUPFAM" id="SSF49854">
    <property type="entry name" value="Spermadhesin, CUB domain"/>
    <property type="match status" value="3"/>
</dbReference>
<feature type="domain" description="CUB" evidence="5">
    <location>
        <begin position="287"/>
        <end position="398"/>
    </location>
</feature>
<keyword evidence="2" id="KW-0677">Repeat</keyword>
<dbReference type="STRING" id="7868.ENSCMIP00000039006"/>
<dbReference type="PROSITE" id="PS01180">
    <property type="entry name" value="CUB"/>
    <property type="match status" value="2"/>
</dbReference>
<dbReference type="Ensembl" id="ENSCMIT00000039569.1">
    <property type="protein sequence ID" value="ENSCMIP00000039006.1"/>
    <property type="gene ID" value="ENSCMIG00000016362.1"/>
</dbReference>
<dbReference type="CDD" id="cd00033">
    <property type="entry name" value="CCP"/>
    <property type="match status" value="2"/>
</dbReference>
<sequence length="401" mass="44286">MIGIFIERNPSLISGTTVPALLNSTSNQLYLHFQSDISVAAAGYHLEYKTVGLTTCPEPLIPSNGIKIGDKYLVNDVVSFGCEPGYTLQGQAHISCMPGTVRRWNYPPPLCIARCGGVLTDLNSVVLSPGFPGNYPSNLDCSWQILLPIGYGAYIQFLNFSTEANHDYLEIRNGQHHISSLIGQFSGADLPPTLLSTTHDTIVHFYSDHSENRKGFKLTYQAYELKNCPDPHPFYNGFVVNADYSVGQSVSFECYPGYILIGERILTCHHGINRNWNHPFPRCEAPCALNITSQNGTIYSPGYPNEYPNSKDCTWLITVPSGHGVYINFTLLQTEPVNDYIAVWDGPDQNAPQLGVFSGNTALESAYSSTNQVLIKFHSDFSTAGFFVLNFHGQFVSANAW</sequence>
<evidence type="ECO:0000256" key="3">
    <source>
        <dbReference type="ARBA" id="ARBA00023157"/>
    </source>
</evidence>
<dbReference type="InterPro" id="IPR035976">
    <property type="entry name" value="Sushi/SCR/CCP_sf"/>
</dbReference>
<evidence type="ECO:0000259" key="5">
    <source>
        <dbReference type="PROSITE" id="PS01180"/>
    </source>
</evidence>
<feature type="domain" description="Sushi" evidence="6">
    <location>
        <begin position="226"/>
        <end position="285"/>
    </location>
</feature>
<dbReference type="InParanoid" id="A0A4W3JHV1"/>
<dbReference type="SMART" id="SM00042">
    <property type="entry name" value="CUB"/>
    <property type="match status" value="2"/>
</dbReference>
<proteinExistence type="predicted"/>
<dbReference type="Proteomes" id="UP000314986">
    <property type="component" value="Unassembled WGS sequence"/>
</dbReference>
<evidence type="ECO:0000313" key="7">
    <source>
        <dbReference type="Ensembl" id="ENSCMIP00000039006.1"/>
    </source>
</evidence>
<feature type="domain" description="CUB" evidence="5">
    <location>
        <begin position="115"/>
        <end position="223"/>
    </location>
</feature>
<dbReference type="Pfam" id="PF00431">
    <property type="entry name" value="CUB"/>
    <property type="match status" value="2"/>
</dbReference>
<keyword evidence="3" id="KW-1015">Disulfide bond</keyword>
<dbReference type="GeneTree" id="ENSGT00940000155701"/>
<dbReference type="SMART" id="SM00032">
    <property type="entry name" value="CCP"/>
    <property type="match status" value="2"/>
</dbReference>
<dbReference type="FunFam" id="2.60.120.290:FF:000001">
    <property type="entry name" value="CUB and sushi domain-containing protein 3 isoform X1"/>
    <property type="match status" value="2"/>
</dbReference>
<evidence type="ECO:0000313" key="8">
    <source>
        <dbReference type="Proteomes" id="UP000314986"/>
    </source>
</evidence>
<dbReference type="SUPFAM" id="SSF57535">
    <property type="entry name" value="Complement control module/SCR domain"/>
    <property type="match status" value="2"/>
</dbReference>
<dbReference type="AlphaFoldDB" id="A0A4W3JHV1"/>
<dbReference type="InterPro" id="IPR051277">
    <property type="entry name" value="SEZ6_CSMD_C4BPB_Regulators"/>
</dbReference>
<dbReference type="PROSITE" id="PS50923">
    <property type="entry name" value="SUSHI"/>
    <property type="match status" value="2"/>
</dbReference>
<reference evidence="8" key="3">
    <citation type="journal article" date="2014" name="Nature">
        <title>Elephant shark genome provides unique insights into gnathostome evolution.</title>
        <authorList>
            <consortium name="International Elephant Shark Genome Sequencing Consortium"/>
            <person name="Venkatesh B."/>
            <person name="Lee A.P."/>
            <person name="Ravi V."/>
            <person name="Maurya A.K."/>
            <person name="Lian M.M."/>
            <person name="Swann J.B."/>
            <person name="Ohta Y."/>
            <person name="Flajnik M.F."/>
            <person name="Sutoh Y."/>
            <person name="Kasahara M."/>
            <person name="Hoon S."/>
            <person name="Gangu V."/>
            <person name="Roy S.W."/>
            <person name="Irimia M."/>
            <person name="Korzh V."/>
            <person name="Kondrychyn I."/>
            <person name="Lim Z.W."/>
            <person name="Tay B.H."/>
            <person name="Tohari S."/>
            <person name="Kong K.W."/>
            <person name="Ho S."/>
            <person name="Lorente-Galdos B."/>
            <person name="Quilez J."/>
            <person name="Marques-Bonet T."/>
            <person name="Raney B.J."/>
            <person name="Ingham P.W."/>
            <person name="Tay A."/>
            <person name="Hillier L.W."/>
            <person name="Minx P."/>
            <person name="Boehm T."/>
            <person name="Wilson R.K."/>
            <person name="Brenner S."/>
            <person name="Warren W.C."/>
        </authorList>
    </citation>
    <scope>NUCLEOTIDE SEQUENCE [LARGE SCALE GENOMIC DNA]</scope>
</reference>
<dbReference type="FunFam" id="2.10.70.10:FF:000002">
    <property type="entry name" value="CUB and Sushi multiple domains 3"/>
    <property type="match status" value="2"/>
</dbReference>
<dbReference type="InterPro" id="IPR000859">
    <property type="entry name" value="CUB_dom"/>
</dbReference>
<keyword evidence="8" id="KW-1185">Reference proteome</keyword>
<evidence type="ECO:0000256" key="1">
    <source>
        <dbReference type="ARBA" id="ARBA00022659"/>
    </source>
</evidence>
<dbReference type="InterPro" id="IPR035914">
    <property type="entry name" value="Sperma_CUB_dom_sf"/>
</dbReference>
<dbReference type="PANTHER" id="PTHR45656">
    <property type="entry name" value="PROTEIN CBR-CLEC-78"/>
    <property type="match status" value="1"/>
</dbReference>
<dbReference type="Pfam" id="PF00084">
    <property type="entry name" value="Sushi"/>
    <property type="match status" value="2"/>
</dbReference>
<dbReference type="Gene3D" id="2.60.120.290">
    <property type="entry name" value="Spermadhesin, CUB domain"/>
    <property type="match status" value="2"/>
</dbReference>
<reference evidence="8" key="1">
    <citation type="journal article" date="2006" name="Science">
        <title>Ancient noncoding elements conserved in the human genome.</title>
        <authorList>
            <person name="Venkatesh B."/>
            <person name="Kirkness E.F."/>
            <person name="Loh Y.H."/>
            <person name="Halpern A.L."/>
            <person name="Lee A.P."/>
            <person name="Johnson J."/>
            <person name="Dandona N."/>
            <person name="Viswanathan L.D."/>
            <person name="Tay A."/>
            <person name="Venter J.C."/>
            <person name="Strausberg R.L."/>
            <person name="Brenner S."/>
        </authorList>
    </citation>
    <scope>NUCLEOTIDE SEQUENCE [LARGE SCALE GENOMIC DNA]</scope>
</reference>
<reference evidence="7" key="5">
    <citation type="submission" date="2025-09" db="UniProtKB">
        <authorList>
            <consortium name="Ensembl"/>
        </authorList>
    </citation>
    <scope>IDENTIFICATION</scope>
</reference>
<reference evidence="7" key="4">
    <citation type="submission" date="2025-08" db="UniProtKB">
        <authorList>
            <consortium name="Ensembl"/>
        </authorList>
    </citation>
    <scope>IDENTIFICATION</scope>
</reference>
<evidence type="ECO:0000259" key="6">
    <source>
        <dbReference type="PROSITE" id="PS50923"/>
    </source>
</evidence>
<evidence type="ECO:0000256" key="2">
    <source>
        <dbReference type="ARBA" id="ARBA00022737"/>
    </source>
</evidence>
<dbReference type="InterPro" id="IPR000436">
    <property type="entry name" value="Sushi_SCR_CCP_dom"/>
</dbReference>
<accession>A0A4W3JHV1</accession>